<dbReference type="GO" id="GO:0017054">
    <property type="term" value="C:negative cofactor 2 complex"/>
    <property type="evidence" value="ECO:0007669"/>
    <property type="project" value="InterPro"/>
</dbReference>
<dbReference type="GO" id="GO:0046982">
    <property type="term" value="F:protein heterodimerization activity"/>
    <property type="evidence" value="ECO:0007669"/>
    <property type="project" value="InterPro"/>
</dbReference>
<dbReference type="InterPro" id="IPR009072">
    <property type="entry name" value="Histone-fold"/>
</dbReference>
<dbReference type="SUPFAM" id="SSF47113">
    <property type="entry name" value="Histone-fold"/>
    <property type="match status" value="1"/>
</dbReference>
<evidence type="ECO:0000256" key="2">
    <source>
        <dbReference type="ARBA" id="ARBA00009245"/>
    </source>
</evidence>
<evidence type="ECO:0000256" key="6">
    <source>
        <dbReference type="ARBA" id="ARBA00032651"/>
    </source>
</evidence>
<dbReference type="EMBL" id="UYSG01012163">
    <property type="protein sequence ID" value="VDL64397.1"/>
    <property type="molecule type" value="Genomic_DNA"/>
</dbReference>
<dbReference type="Proteomes" id="UP000274504">
    <property type="component" value="Unassembled WGS sequence"/>
</dbReference>
<comment type="subcellular location">
    <subcellularLocation>
        <location evidence="1">Nucleus</location>
    </subcellularLocation>
</comment>
<dbReference type="InterPro" id="IPR003958">
    <property type="entry name" value="CBFA_NFYB_domain"/>
</dbReference>
<dbReference type="WBParaSite" id="HDID_0001094801-mRNA-1">
    <property type="protein sequence ID" value="HDID_0001094801-mRNA-1"/>
    <property type="gene ID" value="HDID_0001094801"/>
</dbReference>
<reference evidence="9 11" key="2">
    <citation type="submission" date="2018-11" db="EMBL/GenBank/DDBJ databases">
        <authorList>
            <consortium name="Pathogen Informatics"/>
        </authorList>
    </citation>
    <scope>NUCLEOTIDE SEQUENCE [LARGE SCALE GENOMIC DNA]</scope>
</reference>
<evidence type="ECO:0000256" key="7">
    <source>
        <dbReference type="SAM" id="MobiDB-lite"/>
    </source>
</evidence>
<sequence length="214" mass="23738">MEIDDNLAFKEDEEVAIPRASLNKFIKEFLPEARLSIETRDLVLNCCHKFIHQLSSEANAACARANKKTINPEHILSGLESMGLSDYVAEVRAANEGAKVELKDRRMLSASHRFKKQDPEEWDRLGEEQERLFELARVQMLQEQQQLMGESDLLKAAESTMHVVTGCNQDVSSLPSTSDGNSKPNGDNFATATASIPASALLLGGVVDKDDEYD</sequence>
<evidence type="ECO:0000256" key="4">
    <source>
        <dbReference type="ARBA" id="ARBA00023242"/>
    </source>
</evidence>
<dbReference type="EMBL" id="CABIJS010000144">
    <property type="protein sequence ID" value="VUZ44641.1"/>
    <property type="molecule type" value="Genomic_DNA"/>
</dbReference>
<feature type="region of interest" description="Disordered" evidence="7">
    <location>
        <begin position="168"/>
        <end position="191"/>
    </location>
</feature>
<dbReference type="OrthoDB" id="601405at2759"/>
<dbReference type="Proteomes" id="UP000321570">
    <property type="component" value="Unassembled WGS sequence"/>
</dbReference>
<evidence type="ECO:0000313" key="12">
    <source>
        <dbReference type="Proteomes" id="UP000321570"/>
    </source>
</evidence>
<feature type="domain" description="Transcription factor CBF/NF-Y/archaeal histone" evidence="8">
    <location>
        <begin position="17"/>
        <end position="77"/>
    </location>
</feature>
<name>A0A0R3SYV3_HYMDI</name>
<dbReference type="GO" id="GO:0016251">
    <property type="term" value="F:RNA polymerase II general transcription initiation factor activity"/>
    <property type="evidence" value="ECO:0007669"/>
    <property type="project" value="TreeGrafter"/>
</dbReference>
<evidence type="ECO:0000256" key="1">
    <source>
        <dbReference type="ARBA" id="ARBA00004123"/>
    </source>
</evidence>
<dbReference type="GO" id="GO:0000122">
    <property type="term" value="P:negative regulation of transcription by RNA polymerase II"/>
    <property type="evidence" value="ECO:0007669"/>
    <property type="project" value="InterPro"/>
</dbReference>
<dbReference type="PANTHER" id="PTHR46138">
    <property type="entry name" value="PROTEIN DR1"/>
    <property type="match status" value="1"/>
</dbReference>
<dbReference type="PANTHER" id="PTHR46138:SF1">
    <property type="entry name" value="PROTEIN DR1"/>
    <property type="match status" value="1"/>
</dbReference>
<dbReference type="InterPro" id="IPR042225">
    <property type="entry name" value="Ncb2"/>
</dbReference>
<evidence type="ECO:0000259" key="8">
    <source>
        <dbReference type="Pfam" id="PF00808"/>
    </source>
</evidence>
<gene>
    <name evidence="9" type="ORF">HDID_LOCUS10946</name>
    <name evidence="10" type="ORF">WMSIL1_LOCUS4826</name>
</gene>
<evidence type="ECO:0000313" key="9">
    <source>
        <dbReference type="EMBL" id="VDL64397.1"/>
    </source>
</evidence>
<protein>
    <recommendedName>
        <fullName evidence="3">Protein Dr1</fullName>
    </recommendedName>
    <alternativeName>
        <fullName evidence="6">Down-regulator of transcription 1</fullName>
    </alternativeName>
    <alternativeName>
        <fullName evidence="5">Negative cofactor 2-beta</fullName>
    </alternativeName>
</protein>
<keyword evidence="12" id="KW-1185">Reference proteome</keyword>
<reference evidence="13" key="1">
    <citation type="submission" date="2017-02" db="UniProtKB">
        <authorList>
            <consortium name="WormBaseParasite"/>
        </authorList>
    </citation>
    <scope>IDENTIFICATION</scope>
</reference>
<proteinExistence type="inferred from homology"/>
<evidence type="ECO:0000313" key="13">
    <source>
        <dbReference type="WBParaSite" id="HDID_0001094801-mRNA-1"/>
    </source>
</evidence>
<dbReference type="Pfam" id="PF00808">
    <property type="entry name" value="CBFD_NFYB_HMF"/>
    <property type="match status" value="1"/>
</dbReference>
<dbReference type="AlphaFoldDB" id="A0A0R3SYV3"/>
<reference evidence="10 12" key="3">
    <citation type="submission" date="2019-07" db="EMBL/GenBank/DDBJ databases">
        <authorList>
            <person name="Jastrzebski P J."/>
            <person name="Paukszto L."/>
            <person name="Jastrzebski P J."/>
        </authorList>
    </citation>
    <scope>NUCLEOTIDE SEQUENCE [LARGE SCALE GENOMIC DNA]</scope>
    <source>
        <strain evidence="10 12">WMS-il1</strain>
    </source>
</reference>
<evidence type="ECO:0000256" key="3">
    <source>
        <dbReference type="ARBA" id="ARBA00018742"/>
    </source>
</evidence>
<dbReference type="Gene3D" id="1.10.20.10">
    <property type="entry name" value="Histone, subunit A"/>
    <property type="match status" value="1"/>
</dbReference>
<dbReference type="GO" id="GO:0051123">
    <property type="term" value="P:RNA polymerase II preinitiation complex assembly"/>
    <property type="evidence" value="ECO:0007669"/>
    <property type="project" value="TreeGrafter"/>
</dbReference>
<evidence type="ECO:0000313" key="11">
    <source>
        <dbReference type="Proteomes" id="UP000274504"/>
    </source>
</evidence>
<accession>A0A0R3SYV3</accession>
<keyword evidence="4" id="KW-0539">Nucleus</keyword>
<organism evidence="13">
    <name type="scientific">Hymenolepis diminuta</name>
    <name type="common">Rat tapeworm</name>
    <dbReference type="NCBI Taxonomy" id="6216"/>
    <lineage>
        <taxon>Eukaryota</taxon>
        <taxon>Metazoa</taxon>
        <taxon>Spiralia</taxon>
        <taxon>Lophotrochozoa</taxon>
        <taxon>Platyhelminthes</taxon>
        <taxon>Cestoda</taxon>
        <taxon>Eucestoda</taxon>
        <taxon>Cyclophyllidea</taxon>
        <taxon>Hymenolepididae</taxon>
        <taxon>Hymenolepis</taxon>
    </lineage>
</organism>
<dbReference type="GO" id="GO:0017025">
    <property type="term" value="F:TBP-class protein binding"/>
    <property type="evidence" value="ECO:0007669"/>
    <property type="project" value="TreeGrafter"/>
</dbReference>
<dbReference type="CDD" id="cd22905">
    <property type="entry name" value="HFD_Dr1"/>
    <property type="match status" value="1"/>
</dbReference>
<comment type="similarity">
    <text evidence="2">Belongs to the NC2 beta/DR1 family.</text>
</comment>
<evidence type="ECO:0000256" key="5">
    <source>
        <dbReference type="ARBA" id="ARBA00030451"/>
    </source>
</evidence>
<dbReference type="STRING" id="6216.A0A0R3SYV3"/>
<evidence type="ECO:0000313" key="10">
    <source>
        <dbReference type="EMBL" id="VUZ44641.1"/>
    </source>
</evidence>